<dbReference type="PANTHER" id="PTHR47691:SF3">
    <property type="entry name" value="HTH-TYPE TRANSCRIPTIONAL REGULATOR RV0890C-RELATED"/>
    <property type="match status" value="1"/>
</dbReference>
<dbReference type="SUPFAM" id="SSF52540">
    <property type="entry name" value="P-loop containing nucleoside triphosphate hydrolases"/>
    <property type="match status" value="1"/>
</dbReference>
<name>A0A2T0T6Q0_9PSEU</name>
<dbReference type="SUPFAM" id="SSF48452">
    <property type="entry name" value="TPR-like"/>
    <property type="match status" value="2"/>
</dbReference>
<dbReference type="Pfam" id="PF13424">
    <property type="entry name" value="TPR_12"/>
    <property type="match status" value="2"/>
</dbReference>
<sequence length="761" mass="82506">MTDPSNDLTNSIKNALKGIVTGNVTQIGTLHAGGTATVFAWPTPRQLPRSVDHFVDRNEEQACLDSLAVLGRLGSSVAVATIVGTAGVGKTALALHWAHSVAAGFPDGSLYLNLRGFDPSNAPLEPGEALNQFIRAIGLPGRHPIPPSLEERAALFRTLTQGRRMLVVLDNALDSEQVRPLIPSSPGCFTLVTSRHRLGGLVIRDGASRVTISPLSRSDSVSLLTKLLPSQVVADGRPDDLPTLADRCARLPLALRVAAEVVSRTEFVPLNEIISQLGTESQSLDTLTVRDDEAAAVESVFSWSYRALSHRAARTFRLIGLHTGASITVPTIAALLGESEREARQGTQELVDAHLIKETSRDRFRLHDLLRAYAIRRVHEEESAEFQRAARERVLFWYLHTADRANRVLAPHRRHVALPTPPPGVTPLHFTSYESAIDWCESERLNLVSAIRSAEETGFPEIGWKLPAVLFSFFYVRNYSDDWVASYTIGSRVAARLSDREAESVMSHRLGVAHKEAGHFQEALAHFERALRLREEIGDRVGAATALSNIGLCVTGLGEPARAIDIFRESLRISEEVGDTWTRAWTLHNLGEAQVAAGRLPDALASGRESLRLADTLDDQIVQELALHQLGAAYHQSGDYAAAAAQHIKALQISRNLGHRVVEAGVLMNMGDTLRLQEHYAGALAAYTEASVLYEAIGDRSTTAEILLRIAHVLTTGSLDHTGQAPSLRARAAAITAELNSATPNRRSISPGGQADGGTPD</sequence>
<dbReference type="PROSITE" id="PS50005">
    <property type="entry name" value="TPR"/>
    <property type="match status" value="1"/>
</dbReference>
<dbReference type="Proteomes" id="UP000239494">
    <property type="component" value="Unassembled WGS sequence"/>
</dbReference>
<dbReference type="OrthoDB" id="581105at2"/>
<organism evidence="2 3">
    <name type="scientific">Umezawaea tangerina</name>
    <dbReference type="NCBI Taxonomy" id="84725"/>
    <lineage>
        <taxon>Bacteria</taxon>
        <taxon>Bacillati</taxon>
        <taxon>Actinomycetota</taxon>
        <taxon>Actinomycetes</taxon>
        <taxon>Pseudonocardiales</taxon>
        <taxon>Pseudonocardiaceae</taxon>
        <taxon>Umezawaea</taxon>
    </lineage>
</organism>
<gene>
    <name evidence="2" type="ORF">CLV43_10560</name>
</gene>
<evidence type="ECO:0000313" key="2">
    <source>
        <dbReference type="EMBL" id="PRY41302.1"/>
    </source>
</evidence>
<protein>
    <submittedName>
        <fullName evidence="2">NB-ARC domain-containing protein</fullName>
    </submittedName>
</protein>
<dbReference type="PRINTS" id="PR00364">
    <property type="entry name" value="DISEASERSIST"/>
</dbReference>
<dbReference type="Gene3D" id="1.25.40.10">
    <property type="entry name" value="Tetratricopeptide repeat domain"/>
    <property type="match status" value="1"/>
</dbReference>
<evidence type="ECO:0000256" key="1">
    <source>
        <dbReference type="PROSITE-ProRule" id="PRU00339"/>
    </source>
</evidence>
<proteinExistence type="predicted"/>
<dbReference type="InterPro" id="IPR027417">
    <property type="entry name" value="P-loop_NTPase"/>
</dbReference>
<dbReference type="AlphaFoldDB" id="A0A2T0T6Q0"/>
<dbReference type="EMBL" id="PVTF01000005">
    <property type="protein sequence ID" value="PRY41302.1"/>
    <property type="molecule type" value="Genomic_DNA"/>
</dbReference>
<dbReference type="Gene3D" id="3.40.50.300">
    <property type="entry name" value="P-loop containing nucleotide triphosphate hydrolases"/>
    <property type="match status" value="1"/>
</dbReference>
<feature type="repeat" description="TPR" evidence="1">
    <location>
        <begin position="504"/>
        <end position="537"/>
    </location>
</feature>
<keyword evidence="3" id="KW-1185">Reference proteome</keyword>
<keyword evidence="1" id="KW-0802">TPR repeat</keyword>
<reference evidence="2 3" key="1">
    <citation type="submission" date="2018-03" db="EMBL/GenBank/DDBJ databases">
        <title>Genomic Encyclopedia of Archaeal and Bacterial Type Strains, Phase II (KMG-II): from individual species to whole genera.</title>
        <authorList>
            <person name="Goeker M."/>
        </authorList>
    </citation>
    <scope>NUCLEOTIDE SEQUENCE [LARGE SCALE GENOMIC DNA]</scope>
    <source>
        <strain evidence="2 3">DSM 44720</strain>
    </source>
</reference>
<evidence type="ECO:0000313" key="3">
    <source>
        <dbReference type="Proteomes" id="UP000239494"/>
    </source>
</evidence>
<comment type="caution">
    <text evidence="2">The sequence shown here is derived from an EMBL/GenBank/DDBJ whole genome shotgun (WGS) entry which is preliminary data.</text>
</comment>
<dbReference type="RefSeq" id="WP_146174793.1">
    <property type="nucleotide sequence ID" value="NZ_PVTF01000005.1"/>
</dbReference>
<dbReference type="PANTHER" id="PTHR47691">
    <property type="entry name" value="REGULATOR-RELATED"/>
    <property type="match status" value="1"/>
</dbReference>
<dbReference type="SMART" id="SM00028">
    <property type="entry name" value="TPR"/>
    <property type="match status" value="5"/>
</dbReference>
<dbReference type="InterPro" id="IPR011990">
    <property type="entry name" value="TPR-like_helical_dom_sf"/>
</dbReference>
<dbReference type="InterPro" id="IPR019734">
    <property type="entry name" value="TPR_rpt"/>
</dbReference>
<accession>A0A2T0T6Q0</accession>